<name>A0A381YDU2_9ZZZZ</name>
<dbReference type="PANTHER" id="PTHR21666:SF270">
    <property type="entry name" value="MUREIN HYDROLASE ACTIVATOR ENVC"/>
    <property type="match status" value="1"/>
</dbReference>
<dbReference type="InterPro" id="IPR011055">
    <property type="entry name" value="Dup_hybrid_motif"/>
</dbReference>
<evidence type="ECO:0000259" key="1">
    <source>
        <dbReference type="Pfam" id="PF01551"/>
    </source>
</evidence>
<dbReference type="CDD" id="cd12797">
    <property type="entry name" value="M23_peptidase"/>
    <property type="match status" value="1"/>
</dbReference>
<dbReference type="PANTHER" id="PTHR21666">
    <property type="entry name" value="PEPTIDASE-RELATED"/>
    <property type="match status" value="1"/>
</dbReference>
<reference evidence="2" key="1">
    <citation type="submission" date="2018-05" db="EMBL/GenBank/DDBJ databases">
        <authorList>
            <person name="Lanie J.A."/>
            <person name="Ng W.-L."/>
            <person name="Kazmierczak K.M."/>
            <person name="Andrzejewski T.M."/>
            <person name="Davidsen T.M."/>
            <person name="Wayne K.J."/>
            <person name="Tettelin H."/>
            <person name="Glass J.I."/>
            <person name="Rusch D."/>
            <person name="Podicherti R."/>
            <person name="Tsui H.-C.T."/>
            <person name="Winkler M.E."/>
        </authorList>
    </citation>
    <scope>NUCLEOTIDE SEQUENCE</scope>
</reference>
<dbReference type="AlphaFoldDB" id="A0A381YDU2"/>
<dbReference type="Gene3D" id="2.70.70.10">
    <property type="entry name" value="Glucose Permease (Domain IIA)"/>
    <property type="match status" value="1"/>
</dbReference>
<sequence length="351" mass="39720">MFKYSILLVIVFLGCTKPVHSPPDIEVNESVIKPSITFSSDSLYATVTTNFSLTDFDLLSSRAHQPITLEYLTRLAYPGLHDSTIINYTGILKNTIHFNQRSRNLQNIKSQKGAIIAYYSLDTMWVFPNIRNKINSFNSKFPIMPLFDRGGKIPDFNKLIPTLKLLLPVEKLNVPTRASRLPNAPRDYRSGIHRGIDFFSNWGTEVKSVADGIVIRSDLFYKEIPAGFRVDILKQAARLKRTPSDIFNELLLGQAIIIDHGFNLFPGYRSITIYAHLSYIEKKISPGSKVEAGQILGRSGNTGTRPSTLGTKEESHLHWELILQDAKGEYYFGQDMDYESLLPALNQIFKN</sequence>
<protein>
    <recommendedName>
        <fullName evidence="1">M23ase beta-sheet core domain-containing protein</fullName>
    </recommendedName>
</protein>
<dbReference type="Pfam" id="PF01551">
    <property type="entry name" value="Peptidase_M23"/>
    <property type="match status" value="1"/>
</dbReference>
<dbReference type="PROSITE" id="PS51257">
    <property type="entry name" value="PROKAR_LIPOPROTEIN"/>
    <property type="match status" value="1"/>
</dbReference>
<dbReference type="EMBL" id="UINC01017911">
    <property type="protein sequence ID" value="SVA74762.1"/>
    <property type="molecule type" value="Genomic_DNA"/>
</dbReference>
<organism evidence="2">
    <name type="scientific">marine metagenome</name>
    <dbReference type="NCBI Taxonomy" id="408172"/>
    <lineage>
        <taxon>unclassified sequences</taxon>
        <taxon>metagenomes</taxon>
        <taxon>ecological metagenomes</taxon>
    </lineage>
</organism>
<dbReference type="InterPro" id="IPR016047">
    <property type="entry name" value="M23ase_b-sheet_dom"/>
</dbReference>
<accession>A0A381YDU2</accession>
<feature type="domain" description="M23ase beta-sheet core" evidence="1">
    <location>
        <begin position="252"/>
        <end position="323"/>
    </location>
</feature>
<dbReference type="GO" id="GO:0004222">
    <property type="term" value="F:metalloendopeptidase activity"/>
    <property type="evidence" value="ECO:0007669"/>
    <property type="project" value="TreeGrafter"/>
</dbReference>
<dbReference type="SUPFAM" id="SSF51261">
    <property type="entry name" value="Duplicated hybrid motif"/>
    <property type="match status" value="1"/>
</dbReference>
<proteinExistence type="predicted"/>
<dbReference type="InterPro" id="IPR050570">
    <property type="entry name" value="Cell_wall_metabolism_enzyme"/>
</dbReference>
<gene>
    <name evidence="2" type="ORF">METZ01_LOCUS127616</name>
</gene>
<evidence type="ECO:0000313" key="2">
    <source>
        <dbReference type="EMBL" id="SVA74762.1"/>
    </source>
</evidence>